<dbReference type="InterPro" id="IPR027417">
    <property type="entry name" value="P-loop_NTPase"/>
</dbReference>
<dbReference type="Proteomes" id="UP000649617">
    <property type="component" value="Unassembled WGS sequence"/>
</dbReference>
<dbReference type="EMBL" id="CAJNIZ010012182">
    <property type="protein sequence ID" value="CAE7330870.1"/>
    <property type="molecule type" value="Genomic_DNA"/>
</dbReference>
<keyword evidence="1" id="KW-1133">Transmembrane helix</keyword>
<evidence type="ECO:0000313" key="2">
    <source>
        <dbReference type="EMBL" id="CAE7330870.1"/>
    </source>
</evidence>
<protein>
    <recommendedName>
        <fullName evidence="4">Zeta toxin domain-containing protein</fullName>
    </recommendedName>
</protein>
<dbReference type="AlphaFoldDB" id="A0A812NT72"/>
<comment type="caution">
    <text evidence="2">The sequence shown here is derived from an EMBL/GenBank/DDBJ whole genome shotgun (WGS) entry which is preliminary data.</text>
</comment>
<organism evidence="2 3">
    <name type="scientific">Symbiodinium pilosum</name>
    <name type="common">Dinoflagellate</name>
    <dbReference type="NCBI Taxonomy" id="2952"/>
    <lineage>
        <taxon>Eukaryota</taxon>
        <taxon>Sar</taxon>
        <taxon>Alveolata</taxon>
        <taxon>Dinophyceae</taxon>
        <taxon>Suessiales</taxon>
        <taxon>Symbiodiniaceae</taxon>
        <taxon>Symbiodinium</taxon>
    </lineage>
</organism>
<dbReference type="Gene3D" id="3.40.50.300">
    <property type="entry name" value="P-loop containing nucleotide triphosphate hydrolases"/>
    <property type="match status" value="1"/>
</dbReference>
<reference evidence="2" key="1">
    <citation type="submission" date="2021-02" db="EMBL/GenBank/DDBJ databases">
        <authorList>
            <person name="Dougan E. K."/>
            <person name="Rhodes N."/>
            <person name="Thang M."/>
            <person name="Chan C."/>
        </authorList>
    </citation>
    <scope>NUCLEOTIDE SEQUENCE</scope>
</reference>
<proteinExistence type="predicted"/>
<dbReference type="OrthoDB" id="430679at2759"/>
<feature type="transmembrane region" description="Helical" evidence="1">
    <location>
        <begin position="131"/>
        <end position="151"/>
    </location>
</feature>
<accession>A0A812NT72</accession>
<keyword evidence="3" id="KW-1185">Reference proteome</keyword>
<sequence>MRQGRHILVDGSLRNASRQQAFFAEIREAYPEYRIAIIHVFASWDAMQKRSTVTREGGRVTSPKALRTSFNAVTSAVAELEPLADLTLHINNDGFPPQMLYMTLGRKCRKVRKWNEVRTAFLQGPGVAIPLFRSLLIFIMLSGLACLLLPWDHHLGS</sequence>
<name>A0A812NT72_SYMPI</name>
<keyword evidence="1" id="KW-0812">Transmembrane</keyword>
<evidence type="ECO:0000313" key="3">
    <source>
        <dbReference type="Proteomes" id="UP000649617"/>
    </source>
</evidence>
<gene>
    <name evidence="2" type="ORF">SPIL2461_LOCUS7681</name>
</gene>
<evidence type="ECO:0008006" key="4">
    <source>
        <dbReference type="Google" id="ProtNLM"/>
    </source>
</evidence>
<evidence type="ECO:0000256" key="1">
    <source>
        <dbReference type="SAM" id="Phobius"/>
    </source>
</evidence>
<keyword evidence="1" id="KW-0472">Membrane</keyword>